<proteinExistence type="predicted"/>
<dbReference type="InterPro" id="IPR015424">
    <property type="entry name" value="PyrdxlP-dep_Trfase"/>
</dbReference>
<dbReference type="InterPro" id="IPR015421">
    <property type="entry name" value="PyrdxlP-dep_Trfase_major"/>
</dbReference>
<accession>A0A6C0K855</accession>
<organism evidence="1">
    <name type="scientific">viral metagenome</name>
    <dbReference type="NCBI Taxonomy" id="1070528"/>
    <lineage>
        <taxon>unclassified sequences</taxon>
        <taxon>metagenomes</taxon>
        <taxon>organismal metagenomes</taxon>
    </lineage>
</organism>
<dbReference type="InterPro" id="IPR000653">
    <property type="entry name" value="DegT/StrS_aminotransferase"/>
</dbReference>
<name>A0A6C0K855_9ZZZZ</name>
<reference evidence="1" key="1">
    <citation type="journal article" date="2020" name="Nature">
        <title>Giant virus diversity and host interactions through global metagenomics.</title>
        <authorList>
            <person name="Schulz F."/>
            <person name="Roux S."/>
            <person name="Paez-Espino D."/>
            <person name="Jungbluth S."/>
            <person name="Walsh D.A."/>
            <person name="Denef V.J."/>
            <person name="McMahon K.D."/>
            <person name="Konstantinidis K.T."/>
            <person name="Eloe-Fadrosh E.A."/>
            <person name="Kyrpides N.C."/>
            <person name="Woyke T."/>
        </authorList>
    </citation>
    <scope>NUCLEOTIDE SEQUENCE</scope>
    <source>
        <strain evidence="1">GVMAG-S-1101172-89</strain>
    </source>
</reference>
<dbReference type="Gene3D" id="3.90.1150.10">
    <property type="entry name" value="Aspartate Aminotransferase, domain 1"/>
    <property type="match status" value="1"/>
</dbReference>
<evidence type="ECO:0000313" key="1">
    <source>
        <dbReference type="EMBL" id="QHU12857.1"/>
    </source>
</evidence>
<dbReference type="PANTHER" id="PTHR30244:SF34">
    <property type="entry name" value="DTDP-4-AMINO-4,6-DIDEOXYGALACTOSE TRANSAMINASE"/>
    <property type="match status" value="1"/>
</dbReference>
<dbReference type="EMBL" id="MN740810">
    <property type="protein sequence ID" value="QHU12857.1"/>
    <property type="molecule type" value="Genomic_DNA"/>
</dbReference>
<dbReference type="GO" id="GO:0030170">
    <property type="term" value="F:pyridoxal phosphate binding"/>
    <property type="evidence" value="ECO:0007669"/>
    <property type="project" value="TreeGrafter"/>
</dbReference>
<sequence>MIPIYIPRVTTASAKDALESNWISSQGPYLEKARAKLAELLEVPYVILMNNGTTATHMLLKALKYRYPGIKTIYAPNNVFVAVWNTILYEYDESSLKILEMNPLSLNMRTDEEYIRGLEPNSAVMIVHNVGNIINVPRLKRLRPDIIFVEDNCEGLFGKYEGVYAGTSPASLCSSVSFFANKTITCGEGGAFFTHDKELYDYIYCSIHHGASAEKYVYRMLGYNCRMTNIQAALLYDQLNAVAQIRADKHTVFETYKRLLGGHVTLPKAEDDTVESEWMFVCGLNAEYKALEAYMKENGVDIRPFFYDIKRHAHLAHIEGRAMALDGCFCMLPSYPDLSTEQIEKICAHLLQYGQRL</sequence>
<dbReference type="PIRSF" id="PIRSF000390">
    <property type="entry name" value="PLP_StrS"/>
    <property type="match status" value="1"/>
</dbReference>
<protein>
    <recommendedName>
        <fullName evidence="2">DegT/DnrJ/EryC1/StrS aminotransferase family protein</fullName>
    </recommendedName>
</protein>
<dbReference type="GO" id="GO:0000271">
    <property type="term" value="P:polysaccharide biosynthetic process"/>
    <property type="evidence" value="ECO:0007669"/>
    <property type="project" value="TreeGrafter"/>
</dbReference>
<dbReference type="Gene3D" id="3.40.640.10">
    <property type="entry name" value="Type I PLP-dependent aspartate aminotransferase-like (Major domain)"/>
    <property type="match status" value="1"/>
</dbReference>
<dbReference type="GO" id="GO:0008483">
    <property type="term" value="F:transaminase activity"/>
    <property type="evidence" value="ECO:0007669"/>
    <property type="project" value="TreeGrafter"/>
</dbReference>
<evidence type="ECO:0008006" key="2">
    <source>
        <dbReference type="Google" id="ProtNLM"/>
    </source>
</evidence>
<dbReference type="Pfam" id="PF01041">
    <property type="entry name" value="DegT_DnrJ_EryC1"/>
    <property type="match status" value="1"/>
</dbReference>
<dbReference type="PANTHER" id="PTHR30244">
    <property type="entry name" value="TRANSAMINASE"/>
    <property type="match status" value="1"/>
</dbReference>
<dbReference type="InterPro" id="IPR015422">
    <property type="entry name" value="PyrdxlP-dep_Trfase_small"/>
</dbReference>
<dbReference type="AlphaFoldDB" id="A0A6C0K855"/>
<dbReference type="SUPFAM" id="SSF53383">
    <property type="entry name" value="PLP-dependent transferases"/>
    <property type="match status" value="1"/>
</dbReference>